<gene>
    <name evidence="7" type="ORF">NBR_LOCUS18000</name>
</gene>
<keyword evidence="4" id="KW-0442">Lipid degradation</keyword>
<feature type="region of interest" description="Disordered" evidence="5">
    <location>
        <begin position="549"/>
        <end position="614"/>
    </location>
</feature>
<evidence type="ECO:0000313" key="7">
    <source>
        <dbReference type="EMBL" id="VDL81721.1"/>
    </source>
</evidence>
<reference evidence="9" key="1">
    <citation type="submission" date="2017-02" db="UniProtKB">
        <authorList>
            <consortium name="WormBaseParasite"/>
        </authorList>
    </citation>
    <scope>IDENTIFICATION</scope>
</reference>
<evidence type="ECO:0000259" key="6">
    <source>
        <dbReference type="PROSITE" id="PS51635"/>
    </source>
</evidence>
<dbReference type="OMA" id="ACCSPVR"/>
<feature type="active site" description="Nucleophile" evidence="4">
    <location>
        <position position="48"/>
    </location>
</feature>
<evidence type="ECO:0000256" key="2">
    <source>
        <dbReference type="ARBA" id="ARBA00022801"/>
    </source>
</evidence>
<dbReference type="EMBL" id="UYSL01023117">
    <property type="protein sequence ID" value="VDL81721.1"/>
    <property type="molecule type" value="Genomic_DNA"/>
</dbReference>
<dbReference type="InterPro" id="IPR033562">
    <property type="entry name" value="PLPL"/>
</dbReference>
<evidence type="ECO:0000256" key="1">
    <source>
        <dbReference type="ARBA" id="ARBA00013279"/>
    </source>
</evidence>
<dbReference type="InterPro" id="IPR002641">
    <property type="entry name" value="PNPLA_dom"/>
</dbReference>
<dbReference type="Gene3D" id="3.40.1090.10">
    <property type="entry name" value="Cytosolic phospholipase A2 catalytic domain"/>
    <property type="match status" value="2"/>
</dbReference>
<dbReference type="FunFam" id="3.40.1090.10:FF:000003">
    <property type="entry name" value="Patatin-like phospholipase domain-containing protein 2"/>
    <property type="match status" value="1"/>
</dbReference>
<evidence type="ECO:0000256" key="5">
    <source>
        <dbReference type="SAM" id="MobiDB-lite"/>
    </source>
</evidence>
<feature type="domain" description="PNPLA" evidence="6">
    <location>
        <begin position="13"/>
        <end position="180"/>
    </location>
</feature>
<dbReference type="STRING" id="27835.A0A0N4YLK5"/>
<keyword evidence="3 4" id="KW-0443">Lipid metabolism</keyword>
<dbReference type="CDD" id="cd07204">
    <property type="entry name" value="Pat_PNPLA_like"/>
    <property type="match status" value="1"/>
</dbReference>
<dbReference type="EC" id="3.1.1.3" evidence="1"/>
<dbReference type="GO" id="GO:0055088">
    <property type="term" value="P:lipid homeostasis"/>
    <property type="evidence" value="ECO:0007669"/>
    <property type="project" value="TreeGrafter"/>
</dbReference>
<dbReference type="SUPFAM" id="SSF52151">
    <property type="entry name" value="FabD/lysophospholipase-like"/>
    <property type="match status" value="1"/>
</dbReference>
<organism evidence="9">
    <name type="scientific">Nippostrongylus brasiliensis</name>
    <name type="common">Rat hookworm</name>
    <dbReference type="NCBI Taxonomy" id="27835"/>
    <lineage>
        <taxon>Eukaryota</taxon>
        <taxon>Metazoa</taxon>
        <taxon>Ecdysozoa</taxon>
        <taxon>Nematoda</taxon>
        <taxon>Chromadorea</taxon>
        <taxon>Rhabditida</taxon>
        <taxon>Rhabditina</taxon>
        <taxon>Rhabditomorpha</taxon>
        <taxon>Strongyloidea</taxon>
        <taxon>Heligmosomidae</taxon>
        <taxon>Nippostrongylus</taxon>
    </lineage>
</organism>
<sequence length="706" mass="78427">MTMVNSVPDRMNLSFSGCGFLCLYHAGVAAAIKEYAPQLTQNKISGASAGAIVAAGLVTNACISQATSTILKVVSQARSRALGPLHPAFNLIGLVREGVERSLPPDAYKQCTGRLQISLTRWRDNENVVVSEFSSNEELIDAIVCSCFIPLFCGVKPPTFRGEAYIDGGFTDNQPSYDDHTVTVSPFSGESDICPPDWDSASFFGLSFSGTSIRFTTRNLFRLTACLMPPSTEDCSKMCLQGFEDTLRFLTKNGMAPCIRCLTIQTNLDQNCGEICSPLEERMLSPNAARFRKRTTSSKKRFESECDTCCESEHMYNTSVSEVFPSIITKTFDEAFAAEDSFFKYLLSFRMFQFARTALGLGKLPLDMLIIFTKNVTKWMTEVVAPKWLMDKFQSLVDFILMEIEHQKSRYSRFSCLLPVPEMTFRPRRETDIELSEDARKELAFIRESDRKRRSKVERASSVTNTVAKDWTWLDDGADEDSLQHVVEYSHSHDAMYEFYYMDENNQMRTFELFNMANPYKRHDCHSHLSGAGSCCTSRPVSMVIEEAGEADEAGCSSKAEEADSGLSGVEGQTDTGRKQYSASRSGSGVNASGCSAGGGDVRSASSDSEGDGADKLFVPARRQRTSSVEYDVLCCLQGIARQMVSFSRKGDNGFLQLILSSFQSSKQCHDEKQDSFLPWVGCHVRREKGVQSMVSCTKEIGRDVV</sequence>
<evidence type="ECO:0000256" key="3">
    <source>
        <dbReference type="ARBA" id="ARBA00023098"/>
    </source>
</evidence>
<dbReference type="Proteomes" id="UP000271162">
    <property type="component" value="Unassembled WGS sequence"/>
</dbReference>
<keyword evidence="2 4" id="KW-0378">Hydrolase</keyword>
<accession>A0A0N4YLK5</accession>
<proteinExistence type="predicted"/>
<dbReference type="PROSITE" id="PS51635">
    <property type="entry name" value="PNPLA"/>
    <property type="match status" value="1"/>
</dbReference>
<dbReference type="GO" id="GO:0019433">
    <property type="term" value="P:triglyceride catabolic process"/>
    <property type="evidence" value="ECO:0007669"/>
    <property type="project" value="TreeGrafter"/>
</dbReference>
<feature type="compositionally biased region" description="Polar residues" evidence="5">
    <location>
        <begin position="571"/>
        <end position="594"/>
    </location>
</feature>
<evidence type="ECO:0000313" key="8">
    <source>
        <dbReference type="Proteomes" id="UP000271162"/>
    </source>
</evidence>
<comment type="caution">
    <text evidence="4">Lacks conserved residue(s) required for the propagation of feature annotation.</text>
</comment>
<dbReference type="GO" id="GO:0005811">
    <property type="term" value="C:lipid droplet"/>
    <property type="evidence" value="ECO:0007669"/>
    <property type="project" value="TreeGrafter"/>
</dbReference>
<dbReference type="AlphaFoldDB" id="A0A0N4YLK5"/>
<dbReference type="GO" id="GO:0005737">
    <property type="term" value="C:cytoplasm"/>
    <property type="evidence" value="ECO:0007669"/>
    <property type="project" value="TreeGrafter"/>
</dbReference>
<feature type="short sequence motif" description="DGA/G" evidence="4">
    <location>
        <begin position="167"/>
        <end position="169"/>
    </location>
</feature>
<keyword evidence="8" id="KW-1185">Reference proteome</keyword>
<dbReference type="PANTHER" id="PTHR12406:SF41">
    <property type="entry name" value="BRUMMER, ISOFORM B-RELATED"/>
    <property type="match status" value="1"/>
</dbReference>
<name>A0A0N4YLK5_NIPBR</name>
<dbReference type="PANTHER" id="PTHR12406">
    <property type="entry name" value="CALCIUM-INDEPENDENT PHOSPHOLIPASE A2 IPLA2 -RELATED"/>
    <property type="match status" value="1"/>
</dbReference>
<evidence type="ECO:0000313" key="9">
    <source>
        <dbReference type="WBParaSite" id="NBR_0001799901-mRNA-1"/>
    </source>
</evidence>
<dbReference type="GO" id="GO:0004806">
    <property type="term" value="F:triacylglycerol lipase activity"/>
    <property type="evidence" value="ECO:0007669"/>
    <property type="project" value="UniProtKB-EC"/>
</dbReference>
<feature type="short sequence motif" description="GXSXG" evidence="4">
    <location>
        <begin position="46"/>
        <end position="50"/>
    </location>
</feature>
<feature type="active site" description="Proton acceptor" evidence="4">
    <location>
        <position position="167"/>
    </location>
</feature>
<dbReference type="GO" id="GO:0016020">
    <property type="term" value="C:membrane"/>
    <property type="evidence" value="ECO:0007669"/>
    <property type="project" value="TreeGrafter"/>
</dbReference>
<evidence type="ECO:0000256" key="4">
    <source>
        <dbReference type="PROSITE-ProRule" id="PRU01161"/>
    </source>
</evidence>
<dbReference type="WBParaSite" id="NBR_0001799901-mRNA-1">
    <property type="protein sequence ID" value="NBR_0001799901-mRNA-1"/>
    <property type="gene ID" value="NBR_0001799901"/>
</dbReference>
<reference evidence="7 8" key="2">
    <citation type="submission" date="2018-11" db="EMBL/GenBank/DDBJ databases">
        <authorList>
            <consortium name="Pathogen Informatics"/>
        </authorList>
    </citation>
    <scope>NUCLEOTIDE SEQUENCE [LARGE SCALE GENOMIC DNA]</scope>
</reference>
<dbReference type="Pfam" id="PF01734">
    <property type="entry name" value="Patatin"/>
    <property type="match status" value="1"/>
</dbReference>
<protein>
    <recommendedName>
        <fullName evidence="1">triacylglycerol lipase</fullName>
        <ecNumber evidence="1">3.1.1.3</ecNumber>
    </recommendedName>
</protein>
<dbReference type="InterPro" id="IPR016035">
    <property type="entry name" value="Acyl_Trfase/lysoPLipase"/>
</dbReference>